<protein>
    <submittedName>
        <fullName evidence="6">Monosaccharide-transporting ATPase</fullName>
        <ecNumber evidence="6">3.6.3.17</ecNumber>
    </submittedName>
</protein>
<keyword evidence="3" id="KW-0547">Nucleotide-binding</keyword>
<dbReference type="FunCoup" id="F2LX16">
    <property type="interactions" value="183"/>
</dbReference>
<dbReference type="CDD" id="cd03216">
    <property type="entry name" value="ABC_Carb_Monos_I"/>
    <property type="match status" value="1"/>
</dbReference>
<feature type="domain" description="ABC transporter" evidence="5">
    <location>
        <begin position="256"/>
        <end position="500"/>
    </location>
</feature>
<keyword evidence="4" id="KW-0067">ATP-binding</keyword>
<evidence type="ECO:0000256" key="1">
    <source>
        <dbReference type="ARBA" id="ARBA00022448"/>
    </source>
</evidence>
<dbReference type="eggNOG" id="COG3845">
    <property type="taxonomic scope" value="Bacteria"/>
</dbReference>
<sequence length="501" mass="55885">METVLKTENLTKEFPETIANKDINFELRKGEVHSLLGENGAGKTTLMNMLYGIYLPTSGNIYINGKRVLIKSPLDAIKLGIGMIHQHFMLVETLTVLENIILGLKEYGIIINKKAVLKKLSELEELYGLSVNPQAKIWQIGVGEQQKVEIIKVLFRGANILILDEPTAVLTPQESQNLFKILKKMKSGGKSIIFITHKLEEVMQVSDRISILRRGRLIKTIDKHETSKEELANLMIDKNQICEIFKRNSKTNEVILSIRNLEVLSDKGTKALNGIDLDVYKGEILGIAGVSGNGQKELVQTIAGLRKPIEGKIIFNGEEIDGKKPYYIMKKGINYIPADRLAMGVAPNLSAIDNTILRRYRRFPFSKGGIMNYTKALAYTRMIAKAYKIKLDNPFSPIKLLSGGNMQKLILAREILENPKLLIASYPTRGLDIASTQFFRSKLSEIANKGKTIILVSEDLDELLSLSDRIAVMFNGRIMGVVDASNTSKNQLGLLMAGERA</sequence>
<dbReference type="EMBL" id="CP002606">
    <property type="protein sequence ID" value="AEA34200.1"/>
    <property type="molecule type" value="Genomic_DNA"/>
</dbReference>
<dbReference type="InterPro" id="IPR003593">
    <property type="entry name" value="AAA+_ATPase"/>
</dbReference>
<evidence type="ECO:0000259" key="5">
    <source>
        <dbReference type="PROSITE" id="PS50893"/>
    </source>
</evidence>
<evidence type="ECO:0000313" key="6">
    <source>
        <dbReference type="EMBL" id="AEA34200.1"/>
    </source>
</evidence>
<dbReference type="InterPro" id="IPR050107">
    <property type="entry name" value="ABC_carbohydrate_import_ATPase"/>
</dbReference>
<dbReference type="KEGG" id="hmr:Hipma_1238"/>
<accession>F2LX16</accession>
<dbReference type="PANTHER" id="PTHR43790">
    <property type="entry name" value="CARBOHYDRATE TRANSPORT ATP-BINDING PROTEIN MG119-RELATED"/>
    <property type="match status" value="1"/>
</dbReference>
<dbReference type="PROSITE" id="PS00211">
    <property type="entry name" value="ABC_TRANSPORTER_1"/>
    <property type="match status" value="1"/>
</dbReference>
<dbReference type="GO" id="GO:0016887">
    <property type="term" value="F:ATP hydrolysis activity"/>
    <property type="evidence" value="ECO:0007669"/>
    <property type="project" value="InterPro"/>
</dbReference>
<dbReference type="InterPro" id="IPR003439">
    <property type="entry name" value="ABC_transporter-like_ATP-bd"/>
</dbReference>
<dbReference type="EC" id="3.6.3.17" evidence="6"/>
<keyword evidence="2" id="KW-0677">Repeat</keyword>
<dbReference type="SMART" id="SM00382">
    <property type="entry name" value="AAA"/>
    <property type="match status" value="2"/>
</dbReference>
<dbReference type="STRING" id="760142.Hipma_1238"/>
<dbReference type="RefSeq" id="WP_013682237.1">
    <property type="nucleotide sequence ID" value="NC_015318.1"/>
</dbReference>
<feature type="domain" description="ABC transporter" evidence="5">
    <location>
        <begin position="5"/>
        <end position="239"/>
    </location>
</feature>
<evidence type="ECO:0000313" key="7">
    <source>
        <dbReference type="Proteomes" id="UP000008139"/>
    </source>
</evidence>
<dbReference type="Pfam" id="PF00005">
    <property type="entry name" value="ABC_tran"/>
    <property type="match status" value="2"/>
</dbReference>
<dbReference type="HOGENOM" id="CLU_000604_92_0_7"/>
<organism evidence="6 7">
    <name type="scientific">Hippea maritima (strain ATCC 700847 / DSM 10411 / MH2)</name>
    <dbReference type="NCBI Taxonomy" id="760142"/>
    <lineage>
        <taxon>Bacteria</taxon>
        <taxon>Pseudomonadati</taxon>
        <taxon>Campylobacterota</taxon>
        <taxon>Desulfurellia</taxon>
        <taxon>Desulfurellales</taxon>
        <taxon>Hippeaceae</taxon>
        <taxon>Hippea</taxon>
    </lineage>
</organism>
<evidence type="ECO:0000256" key="4">
    <source>
        <dbReference type="ARBA" id="ARBA00022840"/>
    </source>
</evidence>
<dbReference type="PROSITE" id="PS50893">
    <property type="entry name" value="ABC_TRANSPORTER_2"/>
    <property type="match status" value="2"/>
</dbReference>
<dbReference type="PANTHER" id="PTHR43790:SF9">
    <property type="entry name" value="GALACTOFURANOSE TRANSPORTER ATP-BINDING PROTEIN YTFR"/>
    <property type="match status" value="1"/>
</dbReference>
<keyword evidence="1" id="KW-0813">Transport</keyword>
<dbReference type="SUPFAM" id="SSF52540">
    <property type="entry name" value="P-loop containing nucleoside triphosphate hydrolases"/>
    <property type="match status" value="2"/>
</dbReference>
<dbReference type="Proteomes" id="UP000008139">
    <property type="component" value="Chromosome"/>
</dbReference>
<gene>
    <name evidence="6" type="ordered locus">Hipma_1238</name>
</gene>
<dbReference type="Gene3D" id="3.40.50.300">
    <property type="entry name" value="P-loop containing nucleotide triphosphate hydrolases"/>
    <property type="match status" value="2"/>
</dbReference>
<evidence type="ECO:0000256" key="2">
    <source>
        <dbReference type="ARBA" id="ARBA00022737"/>
    </source>
</evidence>
<dbReference type="OrthoDB" id="9809450at2"/>
<dbReference type="GO" id="GO:0005524">
    <property type="term" value="F:ATP binding"/>
    <property type="evidence" value="ECO:0007669"/>
    <property type="project" value="UniProtKB-KW"/>
</dbReference>
<dbReference type="CDD" id="cd03215">
    <property type="entry name" value="ABC_Carb_Monos_II"/>
    <property type="match status" value="1"/>
</dbReference>
<dbReference type="InterPro" id="IPR027417">
    <property type="entry name" value="P-loop_NTPase"/>
</dbReference>
<name>F2LX16_HIPMA</name>
<dbReference type="InterPro" id="IPR017871">
    <property type="entry name" value="ABC_transporter-like_CS"/>
</dbReference>
<keyword evidence="7" id="KW-1185">Reference proteome</keyword>
<reference evidence="7" key="2">
    <citation type="submission" date="2011-03" db="EMBL/GenBank/DDBJ databases">
        <title>The complete genome of Hippea maritima DSM 10411.</title>
        <authorList>
            <consortium name="US DOE Joint Genome Institute (JGI-PGF)"/>
            <person name="Lucas S."/>
            <person name="Copeland A."/>
            <person name="Lapidus A."/>
            <person name="Bruce D."/>
            <person name="Goodwin L."/>
            <person name="Pitluck S."/>
            <person name="Peters L."/>
            <person name="Kyrpides N."/>
            <person name="Mavromatis K."/>
            <person name="Pagani I."/>
            <person name="Ivanova N."/>
            <person name="Mikhailova N."/>
            <person name="Lu M."/>
            <person name="Detter J.C."/>
            <person name="Tapia R."/>
            <person name="Han C."/>
            <person name="Land M."/>
            <person name="Hauser L."/>
            <person name="Markowitz V."/>
            <person name="Cheng J.-F."/>
            <person name="Hugenholtz P."/>
            <person name="Woyke T."/>
            <person name="Wu D."/>
            <person name="Spring S."/>
            <person name="Schroeder M."/>
            <person name="Brambilla E."/>
            <person name="Klenk H.-P."/>
            <person name="Eisen J.A."/>
        </authorList>
    </citation>
    <scope>NUCLEOTIDE SEQUENCE [LARGE SCALE GENOMIC DNA]</scope>
    <source>
        <strain evidence="7">ATCC 700847 / DSM 10411 / MH2</strain>
    </source>
</reference>
<proteinExistence type="predicted"/>
<reference evidence="6 7" key="1">
    <citation type="journal article" date="2011" name="Stand. Genomic Sci.">
        <title>Complete genome sequence of the thermophilic sulfur-reducer Hippea maritima type strain (MH(2)).</title>
        <authorList>
            <person name="Huntemann M."/>
            <person name="Lu M."/>
            <person name="Nolan M."/>
            <person name="Lapidus A."/>
            <person name="Lucas S."/>
            <person name="Hammon N."/>
            <person name="Deshpande S."/>
            <person name="Cheng J.F."/>
            <person name="Tapia R."/>
            <person name="Han C."/>
            <person name="Goodwin L."/>
            <person name="Pitluck S."/>
            <person name="Liolios K."/>
            <person name="Pagani I."/>
            <person name="Ivanova N."/>
            <person name="Ovchinikova G."/>
            <person name="Pati A."/>
            <person name="Chen A."/>
            <person name="Palaniappan K."/>
            <person name="Land M."/>
            <person name="Hauser L."/>
            <person name="Jeffries C.D."/>
            <person name="Detter J.C."/>
            <person name="Brambilla E.M."/>
            <person name="Rohde M."/>
            <person name="Spring S."/>
            <person name="Goker M."/>
            <person name="Woyke T."/>
            <person name="Bristow J."/>
            <person name="Eisen J.A."/>
            <person name="Markowitz V."/>
            <person name="Hugenholtz P."/>
            <person name="Kyrpides N.C."/>
            <person name="Klenk H.P."/>
            <person name="Mavromatis K."/>
        </authorList>
    </citation>
    <scope>NUCLEOTIDE SEQUENCE [LARGE SCALE GENOMIC DNA]</scope>
    <source>
        <strain evidence="7">ATCC 700847 / DSM 10411 / MH2</strain>
    </source>
</reference>
<evidence type="ECO:0000256" key="3">
    <source>
        <dbReference type="ARBA" id="ARBA00022741"/>
    </source>
</evidence>
<dbReference type="AlphaFoldDB" id="F2LX16"/>
<keyword evidence="6" id="KW-0378">Hydrolase</keyword>
<dbReference type="InParanoid" id="F2LX16"/>